<gene>
    <name evidence="1" type="ORF">UFOPK3139_00654</name>
</gene>
<protein>
    <submittedName>
        <fullName evidence="1">Unannotated protein</fullName>
    </submittedName>
</protein>
<sequence length="58" mass="6338">MNGAEHEQTHHPEETLYLANVHGAIAFVGEAPALGASRPIVGLSDWRSMQGLQARRCR</sequence>
<proteinExistence type="predicted"/>
<name>A0A6J6ZFC4_9ZZZZ</name>
<evidence type="ECO:0000313" key="1">
    <source>
        <dbReference type="EMBL" id="CAB4820259.1"/>
    </source>
</evidence>
<organism evidence="1">
    <name type="scientific">freshwater metagenome</name>
    <dbReference type="NCBI Taxonomy" id="449393"/>
    <lineage>
        <taxon>unclassified sequences</taxon>
        <taxon>metagenomes</taxon>
        <taxon>ecological metagenomes</taxon>
    </lineage>
</organism>
<dbReference type="EMBL" id="CAFABA010000018">
    <property type="protein sequence ID" value="CAB4820259.1"/>
    <property type="molecule type" value="Genomic_DNA"/>
</dbReference>
<accession>A0A6J6ZFC4</accession>
<reference evidence="1" key="1">
    <citation type="submission" date="2020-05" db="EMBL/GenBank/DDBJ databases">
        <authorList>
            <person name="Chiriac C."/>
            <person name="Salcher M."/>
            <person name="Ghai R."/>
            <person name="Kavagutti S V."/>
        </authorList>
    </citation>
    <scope>NUCLEOTIDE SEQUENCE</scope>
</reference>
<dbReference type="AlphaFoldDB" id="A0A6J6ZFC4"/>